<proteinExistence type="predicted"/>
<sequence>MSPNDLLASGYRMGLHMVHTMTDDLTAPEFAHQPVPGTNSAAWIVGHLAVTARRTAERLGATDLPALTEEFIGRFSVTKKAAGTQTELGTKGDLLKLLDDCVDKLIGAARTLPAEALTNPPANPSRFATNYGEAVLFGAMHFTMHCGQLSTIRRSLGKPPAV</sequence>
<reference evidence="2 3" key="1">
    <citation type="submission" date="2021-04" db="EMBL/GenBank/DDBJ databases">
        <authorList>
            <person name="Ivanova A."/>
        </authorList>
    </citation>
    <scope>NUCLEOTIDE SEQUENCE [LARGE SCALE GENOMIC DNA]</scope>
    <source>
        <strain evidence="2 3">G18</strain>
    </source>
</reference>
<name>A0ABS5BTZ3_9BACT</name>
<comment type="caution">
    <text evidence="2">The sequence shown here is derived from an EMBL/GenBank/DDBJ whole genome shotgun (WGS) entry which is preliminary data.</text>
</comment>
<gene>
    <name evidence="2" type="ORF">J8F10_18115</name>
</gene>
<evidence type="ECO:0000313" key="2">
    <source>
        <dbReference type="EMBL" id="MBP3957181.1"/>
    </source>
</evidence>
<dbReference type="RefSeq" id="WP_210655999.1">
    <property type="nucleotide sequence ID" value="NZ_JAGKQQ010000001.1"/>
</dbReference>
<dbReference type="Gene3D" id="1.20.120.450">
    <property type="entry name" value="dinb family like domain"/>
    <property type="match status" value="1"/>
</dbReference>
<evidence type="ECO:0000259" key="1">
    <source>
        <dbReference type="Pfam" id="PF12867"/>
    </source>
</evidence>
<dbReference type="SUPFAM" id="SSF109854">
    <property type="entry name" value="DinB/YfiT-like putative metalloenzymes"/>
    <property type="match status" value="1"/>
</dbReference>
<dbReference type="InterPro" id="IPR034660">
    <property type="entry name" value="DinB/YfiT-like"/>
</dbReference>
<feature type="domain" description="DinB-like" evidence="1">
    <location>
        <begin position="17"/>
        <end position="149"/>
    </location>
</feature>
<dbReference type="EMBL" id="JAGKQQ010000001">
    <property type="protein sequence ID" value="MBP3957181.1"/>
    <property type="molecule type" value="Genomic_DNA"/>
</dbReference>
<protein>
    <submittedName>
        <fullName evidence="2">DinB family protein</fullName>
    </submittedName>
</protein>
<keyword evidence="3" id="KW-1185">Reference proteome</keyword>
<dbReference type="Pfam" id="PF12867">
    <property type="entry name" value="DinB_2"/>
    <property type="match status" value="1"/>
</dbReference>
<dbReference type="InterPro" id="IPR024775">
    <property type="entry name" value="DinB-like"/>
</dbReference>
<evidence type="ECO:0000313" key="3">
    <source>
        <dbReference type="Proteomes" id="UP000676565"/>
    </source>
</evidence>
<organism evidence="2 3">
    <name type="scientific">Gemmata palustris</name>
    <dbReference type="NCBI Taxonomy" id="2822762"/>
    <lineage>
        <taxon>Bacteria</taxon>
        <taxon>Pseudomonadati</taxon>
        <taxon>Planctomycetota</taxon>
        <taxon>Planctomycetia</taxon>
        <taxon>Gemmatales</taxon>
        <taxon>Gemmataceae</taxon>
        <taxon>Gemmata</taxon>
    </lineage>
</organism>
<accession>A0ABS5BTZ3</accession>
<dbReference type="Proteomes" id="UP000676565">
    <property type="component" value="Unassembled WGS sequence"/>
</dbReference>